<organism evidence="2 3">
    <name type="scientific">Anabaena azotica FACHB-119</name>
    <dbReference type="NCBI Taxonomy" id="947527"/>
    <lineage>
        <taxon>Bacteria</taxon>
        <taxon>Bacillati</taxon>
        <taxon>Cyanobacteriota</taxon>
        <taxon>Cyanophyceae</taxon>
        <taxon>Nostocales</taxon>
        <taxon>Nostocaceae</taxon>
        <taxon>Anabaena</taxon>
        <taxon>Anabaena azotica</taxon>
    </lineage>
</organism>
<feature type="compositionally biased region" description="Basic and acidic residues" evidence="1">
    <location>
        <begin position="45"/>
        <end position="71"/>
    </location>
</feature>
<gene>
    <name evidence="2" type="ORF">H6G83_28000</name>
</gene>
<sequence>MTKKKPEEKYTDPELREEIKEEIKESDKGGKPGQWSARKSQMLVREYEKQGGGYKDSEKDDSAKSLEKWSEQDWQTEEGETRARDGKVTKRYLPKEVWERLSEKEKQEAEQSKEKSAKEGKQHVEWTDAVKRVMREVEQESDK</sequence>
<reference evidence="2 3" key="1">
    <citation type="journal article" date="2020" name="ISME J.">
        <title>Comparative genomics reveals insights into cyanobacterial evolution and habitat adaptation.</title>
        <authorList>
            <person name="Chen M.Y."/>
            <person name="Teng W.K."/>
            <person name="Zhao L."/>
            <person name="Hu C.X."/>
            <person name="Zhou Y.K."/>
            <person name="Han B.P."/>
            <person name="Song L.R."/>
            <person name="Shu W.S."/>
        </authorList>
    </citation>
    <scope>NUCLEOTIDE SEQUENCE [LARGE SCALE GENOMIC DNA]</scope>
    <source>
        <strain evidence="2 3">FACHB-119</strain>
    </source>
</reference>
<dbReference type="Proteomes" id="UP000661112">
    <property type="component" value="Unassembled WGS sequence"/>
</dbReference>
<evidence type="ECO:0000313" key="2">
    <source>
        <dbReference type="EMBL" id="MBD2504405.1"/>
    </source>
</evidence>
<evidence type="ECO:0000256" key="1">
    <source>
        <dbReference type="SAM" id="MobiDB-lite"/>
    </source>
</evidence>
<evidence type="ECO:0000313" key="3">
    <source>
        <dbReference type="Proteomes" id="UP000661112"/>
    </source>
</evidence>
<dbReference type="EMBL" id="JACJSG010000050">
    <property type="protein sequence ID" value="MBD2504405.1"/>
    <property type="molecule type" value="Genomic_DNA"/>
</dbReference>
<name>A0ABR8DB31_9NOST</name>
<feature type="compositionally biased region" description="Basic and acidic residues" evidence="1">
    <location>
        <begin position="79"/>
        <end position="128"/>
    </location>
</feature>
<feature type="compositionally biased region" description="Basic and acidic residues" evidence="1">
    <location>
        <begin position="1"/>
        <end position="30"/>
    </location>
</feature>
<accession>A0ABR8DB31</accession>
<protein>
    <recommendedName>
        <fullName evidence="4">DUF5872 domain-containing protein</fullName>
    </recommendedName>
</protein>
<feature type="region of interest" description="Disordered" evidence="1">
    <location>
        <begin position="1"/>
        <end position="128"/>
    </location>
</feature>
<dbReference type="RefSeq" id="WP_190478159.1">
    <property type="nucleotide sequence ID" value="NZ_JACJSG010000050.1"/>
</dbReference>
<comment type="caution">
    <text evidence="2">The sequence shown here is derived from an EMBL/GenBank/DDBJ whole genome shotgun (WGS) entry which is preliminary data.</text>
</comment>
<keyword evidence="3" id="KW-1185">Reference proteome</keyword>
<proteinExistence type="predicted"/>
<evidence type="ECO:0008006" key="4">
    <source>
        <dbReference type="Google" id="ProtNLM"/>
    </source>
</evidence>